<evidence type="ECO:0000313" key="5">
    <source>
        <dbReference type="Proteomes" id="UP001418796"/>
    </source>
</evidence>
<dbReference type="RefSeq" id="WP_246483345.1">
    <property type="nucleotide sequence ID" value="NZ_JAEUZA010000005.1"/>
</dbReference>
<dbReference type="Pfam" id="PF00583">
    <property type="entry name" value="Acetyltransf_1"/>
    <property type="match status" value="1"/>
</dbReference>
<dbReference type="InterPro" id="IPR016181">
    <property type="entry name" value="Acyl_CoA_acyltransferase"/>
</dbReference>
<dbReference type="InterPro" id="IPR050832">
    <property type="entry name" value="Bact_Acetyltransf"/>
</dbReference>
<organism evidence="4 5">
    <name type="scientific">Alkalicoccobacillus gibsonii</name>
    <dbReference type="NCBI Taxonomy" id="79881"/>
    <lineage>
        <taxon>Bacteria</taxon>
        <taxon>Bacillati</taxon>
        <taxon>Bacillota</taxon>
        <taxon>Bacilli</taxon>
        <taxon>Bacillales</taxon>
        <taxon>Bacillaceae</taxon>
        <taxon>Alkalicoccobacillus</taxon>
    </lineage>
</organism>
<gene>
    <name evidence="4" type="ORF">MKY91_05350</name>
</gene>
<dbReference type="Proteomes" id="UP001418796">
    <property type="component" value="Unassembled WGS sequence"/>
</dbReference>
<keyword evidence="5" id="KW-1185">Reference proteome</keyword>
<feature type="domain" description="N-acetyltransferase" evidence="3">
    <location>
        <begin position="1"/>
        <end position="142"/>
    </location>
</feature>
<dbReference type="InterPro" id="IPR000182">
    <property type="entry name" value="GNAT_dom"/>
</dbReference>
<evidence type="ECO:0000313" key="4">
    <source>
        <dbReference type="EMBL" id="MEN0642582.1"/>
    </source>
</evidence>
<keyword evidence="2" id="KW-0012">Acyltransferase</keyword>
<keyword evidence="1" id="KW-0808">Transferase</keyword>
<evidence type="ECO:0000259" key="3">
    <source>
        <dbReference type="PROSITE" id="PS51186"/>
    </source>
</evidence>
<dbReference type="EMBL" id="JBCITK010000001">
    <property type="protein sequence ID" value="MEN0642582.1"/>
    <property type="molecule type" value="Genomic_DNA"/>
</dbReference>
<dbReference type="SUPFAM" id="SSF55729">
    <property type="entry name" value="Acyl-CoA N-acyltransferases (Nat)"/>
    <property type="match status" value="1"/>
</dbReference>
<dbReference type="PANTHER" id="PTHR43877">
    <property type="entry name" value="AMINOALKYLPHOSPHONATE N-ACETYLTRANSFERASE-RELATED-RELATED"/>
    <property type="match status" value="1"/>
</dbReference>
<protein>
    <submittedName>
        <fullName evidence="4">GNAT family N-acetyltransferase</fullName>
    </submittedName>
</protein>
<sequence>MNIRPIDKNDPHKLVHLMEQLGYPTTKEDLIQRFNTLSKNADYHTLVVESNNQCIGFAGLHRGLFYEATGQYVRIVAFVVDEDQRRNGVGKALIMAIEDWARGQGIDTLVLNSGNREERAAAHAFYEKMGFQAKSTGFSKKI</sequence>
<dbReference type="PROSITE" id="PS51186">
    <property type="entry name" value="GNAT"/>
    <property type="match status" value="1"/>
</dbReference>
<accession>A0ABU9VFA4</accession>
<evidence type="ECO:0000256" key="2">
    <source>
        <dbReference type="ARBA" id="ARBA00023315"/>
    </source>
</evidence>
<evidence type="ECO:0000256" key="1">
    <source>
        <dbReference type="ARBA" id="ARBA00022679"/>
    </source>
</evidence>
<name>A0ABU9VFA4_9BACI</name>
<dbReference type="Gene3D" id="3.40.630.30">
    <property type="match status" value="1"/>
</dbReference>
<proteinExistence type="predicted"/>
<dbReference type="CDD" id="cd04301">
    <property type="entry name" value="NAT_SF"/>
    <property type="match status" value="1"/>
</dbReference>
<comment type="caution">
    <text evidence="4">The sequence shown here is derived from an EMBL/GenBank/DDBJ whole genome shotgun (WGS) entry which is preliminary data.</text>
</comment>
<reference evidence="4 5" key="1">
    <citation type="submission" date="2024-03" db="EMBL/GenBank/DDBJ databases">
        <title>Bacilli Hybrid Assemblies.</title>
        <authorList>
            <person name="Kovac J."/>
        </authorList>
    </citation>
    <scope>NUCLEOTIDE SEQUENCE [LARGE SCALE GENOMIC DNA]</scope>
    <source>
        <strain evidence="4 5">FSL R7-0666</strain>
    </source>
</reference>